<evidence type="ECO:0000256" key="2">
    <source>
        <dbReference type="ARBA" id="ARBA00022598"/>
    </source>
</evidence>
<dbReference type="NCBIfam" id="TIGR01143">
    <property type="entry name" value="murF"/>
    <property type="match status" value="1"/>
</dbReference>
<name>A0A4V4HLJ8_9ACTN</name>
<dbReference type="Gene3D" id="3.40.1190.10">
    <property type="entry name" value="Mur-like, catalytic domain"/>
    <property type="match status" value="1"/>
</dbReference>
<evidence type="ECO:0000259" key="13">
    <source>
        <dbReference type="Pfam" id="PF08245"/>
    </source>
</evidence>
<dbReference type="OrthoDB" id="9800958at2"/>
<dbReference type="SUPFAM" id="SSF63418">
    <property type="entry name" value="MurE/MurF N-terminal domain"/>
    <property type="match status" value="1"/>
</dbReference>
<evidence type="ECO:0000256" key="3">
    <source>
        <dbReference type="ARBA" id="ARBA00022618"/>
    </source>
</evidence>
<gene>
    <name evidence="10 14" type="primary">murF</name>
    <name evidence="14" type="ORF">E9934_02735</name>
</gene>
<dbReference type="GO" id="GO:0009252">
    <property type="term" value="P:peptidoglycan biosynthetic process"/>
    <property type="evidence" value="ECO:0007669"/>
    <property type="project" value="UniProtKB-UniRule"/>
</dbReference>
<dbReference type="EC" id="6.3.2.10" evidence="10 11"/>
<dbReference type="GO" id="GO:0008766">
    <property type="term" value="F:UDP-N-acetylmuramoylalanyl-D-glutamyl-2,6-diaminopimelate-D-alanyl-D-alanine ligase activity"/>
    <property type="evidence" value="ECO:0007669"/>
    <property type="project" value="RHEA"/>
</dbReference>
<keyword evidence="15" id="KW-1185">Reference proteome</keyword>
<dbReference type="AlphaFoldDB" id="A0A4V4HLJ8"/>
<protein>
    <recommendedName>
        <fullName evidence="10 11">UDP-N-acetylmuramoyl-tripeptide--D-alanyl-D-alanine ligase</fullName>
        <ecNumber evidence="10 11">6.3.2.10</ecNumber>
    </recommendedName>
    <alternativeName>
        <fullName evidence="10">D-alanyl-D-alanine-adding enzyme</fullName>
    </alternativeName>
</protein>
<dbReference type="Pfam" id="PF08245">
    <property type="entry name" value="Mur_ligase_M"/>
    <property type="match status" value="1"/>
</dbReference>
<dbReference type="UniPathway" id="UPA00219"/>
<comment type="pathway">
    <text evidence="10 11">Cell wall biogenesis; peptidoglycan biosynthesis.</text>
</comment>
<keyword evidence="3 10" id="KW-0132">Cell division</keyword>
<dbReference type="Gene3D" id="3.40.1390.10">
    <property type="entry name" value="MurE/MurF, N-terminal domain"/>
    <property type="match status" value="1"/>
</dbReference>
<dbReference type="GO" id="GO:0047480">
    <property type="term" value="F:UDP-N-acetylmuramoyl-tripeptide-D-alanyl-D-alanine ligase activity"/>
    <property type="evidence" value="ECO:0007669"/>
    <property type="project" value="UniProtKB-UniRule"/>
</dbReference>
<evidence type="ECO:0000256" key="11">
    <source>
        <dbReference type="RuleBase" id="RU004136"/>
    </source>
</evidence>
<keyword evidence="4 10" id="KW-0547">Nucleotide-binding</keyword>
<dbReference type="GO" id="GO:0005737">
    <property type="term" value="C:cytoplasm"/>
    <property type="evidence" value="ECO:0007669"/>
    <property type="project" value="UniProtKB-SubCell"/>
</dbReference>
<evidence type="ECO:0000256" key="10">
    <source>
        <dbReference type="HAMAP-Rule" id="MF_02019"/>
    </source>
</evidence>
<dbReference type="HAMAP" id="MF_02019">
    <property type="entry name" value="MurF"/>
    <property type="match status" value="1"/>
</dbReference>
<dbReference type="InterPro" id="IPR036565">
    <property type="entry name" value="Mur-like_cat_sf"/>
</dbReference>
<keyword evidence="1 10" id="KW-0963">Cytoplasm</keyword>
<comment type="caution">
    <text evidence="10">Lacks conserved residue(s) required for the propagation of feature annotation.</text>
</comment>
<dbReference type="InterPro" id="IPR005863">
    <property type="entry name" value="UDP-N-AcMur_synth"/>
</dbReference>
<evidence type="ECO:0000256" key="4">
    <source>
        <dbReference type="ARBA" id="ARBA00022741"/>
    </source>
</evidence>
<feature type="domain" description="Mur ligase central" evidence="13">
    <location>
        <begin position="100"/>
        <end position="287"/>
    </location>
</feature>
<dbReference type="GO" id="GO:0071555">
    <property type="term" value="P:cell wall organization"/>
    <property type="evidence" value="ECO:0007669"/>
    <property type="project" value="UniProtKB-KW"/>
</dbReference>
<organism evidence="14 15">
    <name type="scientific">Nocardioides caeni</name>
    <dbReference type="NCBI Taxonomy" id="574700"/>
    <lineage>
        <taxon>Bacteria</taxon>
        <taxon>Bacillati</taxon>
        <taxon>Actinomycetota</taxon>
        <taxon>Actinomycetes</taxon>
        <taxon>Propionibacteriales</taxon>
        <taxon>Nocardioidaceae</taxon>
        <taxon>Nocardioides</taxon>
    </lineage>
</organism>
<evidence type="ECO:0000256" key="8">
    <source>
        <dbReference type="ARBA" id="ARBA00023306"/>
    </source>
</evidence>
<evidence type="ECO:0000256" key="1">
    <source>
        <dbReference type="ARBA" id="ARBA00022490"/>
    </source>
</evidence>
<feature type="domain" description="Mur ligase C-terminal" evidence="12">
    <location>
        <begin position="311"/>
        <end position="441"/>
    </location>
</feature>
<dbReference type="Proteomes" id="UP000307087">
    <property type="component" value="Unassembled WGS sequence"/>
</dbReference>
<evidence type="ECO:0000313" key="14">
    <source>
        <dbReference type="EMBL" id="THV18546.1"/>
    </source>
</evidence>
<keyword evidence="6 10" id="KW-0133">Cell shape</keyword>
<comment type="caution">
    <text evidence="14">The sequence shown here is derived from an EMBL/GenBank/DDBJ whole genome shotgun (WGS) entry which is preliminary data.</text>
</comment>
<comment type="catalytic activity">
    <reaction evidence="10 11">
        <text>D-alanyl-D-alanine + UDP-N-acetyl-alpha-D-muramoyl-L-alanyl-gamma-D-glutamyl-meso-2,6-diaminopimelate + ATP = UDP-N-acetyl-alpha-D-muramoyl-L-alanyl-gamma-D-glutamyl-meso-2,6-diaminopimeloyl-D-alanyl-D-alanine + ADP + phosphate + H(+)</text>
        <dbReference type="Rhea" id="RHEA:28374"/>
        <dbReference type="ChEBI" id="CHEBI:15378"/>
        <dbReference type="ChEBI" id="CHEBI:30616"/>
        <dbReference type="ChEBI" id="CHEBI:43474"/>
        <dbReference type="ChEBI" id="CHEBI:57822"/>
        <dbReference type="ChEBI" id="CHEBI:61386"/>
        <dbReference type="ChEBI" id="CHEBI:83905"/>
        <dbReference type="ChEBI" id="CHEBI:456216"/>
        <dbReference type="EC" id="6.3.2.10"/>
    </reaction>
</comment>
<comment type="subcellular location">
    <subcellularLocation>
        <location evidence="10 11">Cytoplasm</location>
    </subcellularLocation>
</comment>
<evidence type="ECO:0000256" key="5">
    <source>
        <dbReference type="ARBA" id="ARBA00022840"/>
    </source>
</evidence>
<dbReference type="EMBL" id="STGW01000001">
    <property type="protein sequence ID" value="THV18546.1"/>
    <property type="molecule type" value="Genomic_DNA"/>
</dbReference>
<dbReference type="PANTHER" id="PTHR43024:SF1">
    <property type="entry name" value="UDP-N-ACETYLMURAMOYL-TRIPEPTIDE--D-ALANYL-D-ALANINE LIGASE"/>
    <property type="match status" value="1"/>
</dbReference>
<sequence length="458" mass="47028">MIPLRLSEIAAVVGGELAGEDLTVTAPAYVDSRSPLPGGLFVAVVGERVDGHDFAEGSHAVLGSRPTTSPTVVVDDPVRALGLLARHVVDRLDVTVLAMTGSQGKTGTKDYLAAVLRTLAGETAVVATAGNNNNELGVPLTVLRATDTTRFLVVEMGARGIGHIAELCAIAPPRIAAVLNVGSAHVGEFGGKEAIAQAKGELVEALPADGVAILNAEDPLVAAMAQRTRARVVPFGQSADLGWNDLRQDRLGRPSFTFAHDGEEHPVSLQESGIHQVGNALAAAGMAIAAGFDAGEVAAALSTARSASRWRMEITERRDGLVLVNDAYNANPESMTAALEALSDIGAAARAAGERRRTIAVLGEMKELGDEHDEGHRLVGRTVAGLGIDVVVVVGDPARGIAEGASTGAGEVIVTAGREDAAAWLGQNAGPEDVVLVKASRGAALELVAEAILEESTA</sequence>
<dbReference type="InterPro" id="IPR036615">
    <property type="entry name" value="Mur_ligase_C_dom_sf"/>
</dbReference>
<dbReference type="GO" id="GO:0008360">
    <property type="term" value="P:regulation of cell shape"/>
    <property type="evidence" value="ECO:0007669"/>
    <property type="project" value="UniProtKB-KW"/>
</dbReference>
<dbReference type="InterPro" id="IPR035911">
    <property type="entry name" value="MurE/MurF_N"/>
</dbReference>
<evidence type="ECO:0000256" key="6">
    <source>
        <dbReference type="ARBA" id="ARBA00022960"/>
    </source>
</evidence>
<dbReference type="SUPFAM" id="SSF53244">
    <property type="entry name" value="MurD-like peptide ligases, peptide-binding domain"/>
    <property type="match status" value="1"/>
</dbReference>
<evidence type="ECO:0000259" key="12">
    <source>
        <dbReference type="Pfam" id="PF02875"/>
    </source>
</evidence>
<dbReference type="InterPro" id="IPR004101">
    <property type="entry name" value="Mur_ligase_C"/>
</dbReference>
<accession>A0A4V4HLJ8</accession>
<dbReference type="SUPFAM" id="SSF53623">
    <property type="entry name" value="MurD-like peptide ligases, catalytic domain"/>
    <property type="match status" value="1"/>
</dbReference>
<keyword evidence="9 10" id="KW-0961">Cell wall biogenesis/degradation</keyword>
<evidence type="ECO:0000313" key="15">
    <source>
        <dbReference type="Proteomes" id="UP000307087"/>
    </source>
</evidence>
<dbReference type="InterPro" id="IPR013221">
    <property type="entry name" value="Mur_ligase_cen"/>
</dbReference>
<dbReference type="InterPro" id="IPR051046">
    <property type="entry name" value="MurCDEF_CellWall_CoF430Synth"/>
</dbReference>
<keyword evidence="5 10" id="KW-0067">ATP-binding</keyword>
<comment type="function">
    <text evidence="10 11">Involved in cell wall formation. Catalyzes the final step in the synthesis of UDP-N-acetylmuramoyl-pentapeptide, the precursor of murein.</text>
</comment>
<reference evidence="14 15" key="1">
    <citation type="journal article" date="2009" name="Int. J. Syst. Evol. Microbiol.">
        <title>Nocardioides caeni sp. nov., isolated from wastewater.</title>
        <authorList>
            <person name="Yoon J.H."/>
            <person name="Kang S.J."/>
            <person name="Park S."/>
            <person name="Kim W."/>
            <person name="Oh T.K."/>
        </authorList>
    </citation>
    <scope>NUCLEOTIDE SEQUENCE [LARGE SCALE GENOMIC DNA]</scope>
    <source>
        <strain evidence="14 15">DSM 23134</strain>
    </source>
</reference>
<dbReference type="PANTHER" id="PTHR43024">
    <property type="entry name" value="UDP-N-ACETYLMURAMOYL-TRIPEPTIDE--D-ALANYL-D-ALANINE LIGASE"/>
    <property type="match status" value="1"/>
</dbReference>
<keyword evidence="7 10" id="KW-0573">Peptidoglycan synthesis</keyword>
<evidence type="ECO:0000256" key="9">
    <source>
        <dbReference type="ARBA" id="ARBA00023316"/>
    </source>
</evidence>
<comment type="similarity">
    <text evidence="10">Belongs to the MurCDEF family. MurF subfamily.</text>
</comment>
<keyword evidence="8 10" id="KW-0131">Cell cycle</keyword>
<keyword evidence="2 10" id="KW-0436">Ligase</keyword>
<dbReference type="Gene3D" id="3.90.190.20">
    <property type="entry name" value="Mur ligase, C-terminal domain"/>
    <property type="match status" value="1"/>
</dbReference>
<proteinExistence type="inferred from homology"/>
<dbReference type="Pfam" id="PF02875">
    <property type="entry name" value="Mur_ligase_C"/>
    <property type="match status" value="1"/>
</dbReference>
<dbReference type="GO" id="GO:0005524">
    <property type="term" value="F:ATP binding"/>
    <property type="evidence" value="ECO:0007669"/>
    <property type="project" value="UniProtKB-UniRule"/>
</dbReference>
<dbReference type="RefSeq" id="WP_136561260.1">
    <property type="nucleotide sequence ID" value="NZ_BAABLS010000002.1"/>
</dbReference>
<evidence type="ECO:0000256" key="7">
    <source>
        <dbReference type="ARBA" id="ARBA00022984"/>
    </source>
</evidence>
<dbReference type="GO" id="GO:0051301">
    <property type="term" value="P:cell division"/>
    <property type="evidence" value="ECO:0007669"/>
    <property type="project" value="UniProtKB-KW"/>
</dbReference>